<accession>A0A1C4ZXD7</accession>
<evidence type="ECO:0000313" key="2">
    <source>
        <dbReference type="EMBL" id="SCF37642.1"/>
    </source>
</evidence>
<dbReference type="EMBL" id="LT607410">
    <property type="protein sequence ID" value="SCF37642.1"/>
    <property type="molecule type" value="Genomic_DNA"/>
</dbReference>
<proteinExistence type="predicted"/>
<gene>
    <name evidence="2" type="ORF">GA0074696_5036</name>
</gene>
<organism evidence="2 3">
    <name type="scientific">Micromonospora purpureochromogenes</name>
    <dbReference type="NCBI Taxonomy" id="47872"/>
    <lineage>
        <taxon>Bacteria</taxon>
        <taxon>Bacillati</taxon>
        <taxon>Actinomycetota</taxon>
        <taxon>Actinomycetes</taxon>
        <taxon>Micromonosporales</taxon>
        <taxon>Micromonosporaceae</taxon>
        <taxon>Micromonospora</taxon>
    </lineage>
</organism>
<evidence type="ECO:0000313" key="3">
    <source>
        <dbReference type="Proteomes" id="UP000198228"/>
    </source>
</evidence>
<dbReference type="AlphaFoldDB" id="A0A1C4ZXD7"/>
<sequence>MSERDERAGGPAGGTPTGPRPGAAADAPAQPGATTRPESGATHRPDGTGGPRTGATGDREAAPSGADPTSGGAAGAAGGTLDAPFDTPESADRAAEELGATVAALTADDIEPARRRQLLARARGLADLSKPKAALRWMTDTVSNVAPHIPVRDLATLRRHLPGAGATGARQAAPSGAGPTSGTPESADRAAEELGATVAALTADDIEPARRRQLLTRLVGLARARGLADLFKPKAALRWMTDTVADVAPHIPVRDLATLRRHFPGLDDEALAERLIRNAARATAGVGAAGGGIAAVEWVATPTLLSAPVLLAAETVAVVAIELKLIGELHEVYHVPLPTGGSQRAIALMQSWANQRGINPMTPGVGVGAVLGTAARKELRDTMLKRFGRNLTTLGPFLTGAAVASYLNRRATRTLADEIRWDLRRKGGALPGGRRALP</sequence>
<feature type="region of interest" description="Disordered" evidence="1">
    <location>
        <begin position="1"/>
        <end position="93"/>
    </location>
</feature>
<name>A0A1C4ZXD7_9ACTN</name>
<protein>
    <recommendedName>
        <fullName evidence="4">EcsC protein family protein</fullName>
    </recommendedName>
</protein>
<reference evidence="2 3" key="1">
    <citation type="submission" date="2016-06" db="EMBL/GenBank/DDBJ databases">
        <authorList>
            <person name="Kjaerup R.B."/>
            <person name="Dalgaard T.S."/>
            <person name="Juul-Madsen H.R."/>
        </authorList>
    </citation>
    <scope>NUCLEOTIDE SEQUENCE [LARGE SCALE GENOMIC DNA]</scope>
    <source>
        <strain evidence="2 3">DSM 43821</strain>
    </source>
</reference>
<evidence type="ECO:0008006" key="4">
    <source>
        <dbReference type="Google" id="ProtNLM"/>
    </source>
</evidence>
<feature type="compositionally biased region" description="Low complexity" evidence="1">
    <location>
        <begin position="20"/>
        <end position="35"/>
    </location>
</feature>
<feature type="region of interest" description="Disordered" evidence="1">
    <location>
        <begin position="165"/>
        <end position="190"/>
    </location>
</feature>
<dbReference type="Proteomes" id="UP000198228">
    <property type="component" value="Chromosome I"/>
</dbReference>
<evidence type="ECO:0000256" key="1">
    <source>
        <dbReference type="SAM" id="MobiDB-lite"/>
    </source>
</evidence>
<feature type="compositionally biased region" description="Low complexity" evidence="1">
    <location>
        <begin position="62"/>
        <end position="71"/>
    </location>
</feature>